<reference evidence="16 17" key="1">
    <citation type="submission" date="2020-07" db="EMBL/GenBank/DDBJ databases">
        <authorList>
            <person name="Feng H."/>
        </authorList>
    </citation>
    <scope>NUCLEOTIDE SEQUENCE [LARGE SCALE GENOMIC DNA]</scope>
    <source>
        <strain evidence="17">s-11</strain>
    </source>
</reference>
<keyword evidence="5 13" id="KW-0028">Amino-acid biosynthesis</keyword>
<keyword evidence="13" id="KW-0963">Cytoplasm</keyword>
<proteinExistence type="inferred from homology"/>
<feature type="domain" description="GHMP kinase C-terminal" evidence="15">
    <location>
        <begin position="214"/>
        <end position="281"/>
    </location>
</feature>
<dbReference type="Proteomes" id="UP000530514">
    <property type="component" value="Unassembled WGS sequence"/>
</dbReference>
<evidence type="ECO:0000256" key="8">
    <source>
        <dbReference type="ARBA" id="ARBA00022741"/>
    </source>
</evidence>
<dbReference type="NCBIfam" id="TIGR00191">
    <property type="entry name" value="thrB"/>
    <property type="match status" value="1"/>
</dbReference>
<dbReference type="InterPro" id="IPR006203">
    <property type="entry name" value="GHMP_knse_ATP-bd_CS"/>
</dbReference>
<sequence>MDQCGNGFGRMREFAPFEVVVPCSTANLGPGFDSIGMALNRYLRLRFSPAKELSLSVSGPYGAGIELDQDNLIVSVMKQACAEMGLSLIPFQLEIENEIPLARGLGSSAAAIVGACMAVNHLYQFGWDREEILKRATKYEGHPDNVGASIFGGVVIGSWDGRKAHLLSSEAPNLPIVVAIPKRPLSTKLARHVLPSFYDKETTVLSSSRANLLVAALLQKRWDLLQVAMQDLFHQPYRETLVPGLREILKNAVKNGAYGAALSGAGPTILAFARDGERLTRYFKSVFSEMNIPADITDLKASQTGAFVQLTAEQKRSRVLGKI</sequence>
<dbReference type="PROSITE" id="PS00627">
    <property type="entry name" value="GHMP_KINASES_ATP"/>
    <property type="match status" value="1"/>
</dbReference>
<dbReference type="OrthoDB" id="9769912at2"/>
<evidence type="ECO:0000256" key="3">
    <source>
        <dbReference type="ARBA" id="ARBA00012078"/>
    </source>
</evidence>
<dbReference type="InterPro" id="IPR006204">
    <property type="entry name" value="GHMP_kinase_N_dom"/>
</dbReference>
<dbReference type="InterPro" id="IPR014721">
    <property type="entry name" value="Ribsml_uS5_D2-typ_fold_subgr"/>
</dbReference>
<dbReference type="RefSeq" id="WP_081943632.1">
    <property type="nucleotide sequence ID" value="NZ_JACEIP010000001.1"/>
</dbReference>
<dbReference type="GO" id="GO:0005737">
    <property type="term" value="C:cytoplasm"/>
    <property type="evidence" value="ECO:0007669"/>
    <property type="project" value="UniProtKB-SubCell"/>
</dbReference>
<dbReference type="SUPFAM" id="SSF55060">
    <property type="entry name" value="GHMP Kinase, C-terminal domain"/>
    <property type="match status" value="1"/>
</dbReference>
<evidence type="ECO:0000259" key="14">
    <source>
        <dbReference type="Pfam" id="PF00288"/>
    </source>
</evidence>
<dbReference type="GO" id="GO:0009088">
    <property type="term" value="P:threonine biosynthetic process"/>
    <property type="evidence" value="ECO:0007669"/>
    <property type="project" value="UniProtKB-UniRule"/>
</dbReference>
<organism evidence="16 17">
    <name type="scientific">Thermoactinomyces daqus</name>
    <dbReference type="NCBI Taxonomy" id="1329516"/>
    <lineage>
        <taxon>Bacteria</taxon>
        <taxon>Bacillati</taxon>
        <taxon>Bacillota</taxon>
        <taxon>Bacilli</taxon>
        <taxon>Bacillales</taxon>
        <taxon>Thermoactinomycetaceae</taxon>
        <taxon>Thermoactinomyces</taxon>
    </lineage>
</organism>
<accession>A0A7W1X7A8</accession>
<dbReference type="Pfam" id="PF08544">
    <property type="entry name" value="GHMP_kinases_C"/>
    <property type="match status" value="1"/>
</dbReference>
<dbReference type="AlphaFoldDB" id="A0A7W1X7A8"/>
<evidence type="ECO:0000313" key="16">
    <source>
        <dbReference type="EMBL" id="MBA4541375.1"/>
    </source>
</evidence>
<dbReference type="Pfam" id="PF00288">
    <property type="entry name" value="GHMP_kinases_N"/>
    <property type="match status" value="1"/>
</dbReference>
<gene>
    <name evidence="13" type="primary">thrB</name>
    <name evidence="16" type="ORF">H1164_00415</name>
</gene>
<dbReference type="PANTHER" id="PTHR20861">
    <property type="entry name" value="HOMOSERINE/4-DIPHOSPHOCYTIDYL-2-C-METHYL-D-ERYTHRITOL KINASE"/>
    <property type="match status" value="1"/>
</dbReference>
<evidence type="ECO:0000256" key="7">
    <source>
        <dbReference type="ARBA" id="ARBA00022697"/>
    </source>
</evidence>
<feature type="domain" description="GHMP kinase N-terminal" evidence="14">
    <location>
        <begin position="71"/>
        <end position="153"/>
    </location>
</feature>
<keyword evidence="9 13" id="KW-0418">Kinase</keyword>
<keyword evidence="7 13" id="KW-0791">Threonine biosynthesis</keyword>
<comment type="subcellular location">
    <subcellularLocation>
        <location evidence="13">Cytoplasm</location>
    </subcellularLocation>
</comment>
<protein>
    <recommendedName>
        <fullName evidence="4 13">Homoserine kinase</fullName>
        <shortName evidence="13">HK</shortName>
        <shortName evidence="13">HSK</shortName>
        <ecNumber evidence="3 13">2.7.1.39</ecNumber>
    </recommendedName>
</protein>
<dbReference type="GO" id="GO:0004413">
    <property type="term" value="F:homoserine kinase activity"/>
    <property type="evidence" value="ECO:0007669"/>
    <property type="project" value="UniProtKB-UniRule"/>
</dbReference>
<keyword evidence="8 13" id="KW-0547">Nucleotide-binding</keyword>
<evidence type="ECO:0000256" key="4">
    <source>
        <dbReference type="ARBA" id="ARBA00017858"/>
    </source>
</evidence>
<dbReference type="InterPro" id="IPR036554">
    <property type="entry name" value="GHMP_kinase_C_sf"/>
</dbReference>
<dbReference type="PRINTS" id="PR00958">
    <property type="entry name" value="HOMSERKINASE"/>
</dbReference>
<comment type="caution">
    <text evidence="16">The sequence shown here is derived from an EMBL/GenBank/DDBJ whole genome shotgun (WGS) entry which is preliminary data.</text>
</comment>
<comment type="pathway">
    <text evidence="1 13">Amino-acid biosynthesis; L-threonine biosynthesis; L-threonine from L-aspartate: step 4/5.</text>
</comment>
<feature type="binding site" evidence="13">
    <location>
        <begin position="100"/>
        <end position="110"/>
    </location>
    <ligand>
        <name>ATP</name>
        <dbReference type="ChEBI" id="CHEBI:30616"/>
    </ligand>
</feature>
<evidence type="ECO:0000256" key="10">
    <source>
        <dbReference type="ARBA" id="ARBA00022840"/>
    </source>
</evidence>
<evidence type="ECO:0000256" key="12">
    <source>
        <dbReference type="ARBA" id="ARBA00049954"/>
    </source>
</evidence>
<dbReference type="InterPro" id="IPR000870">
    <property type="entry name" value="Homoserine_kinase"/>
</dbReference>
<name>A0A7W1X7A8_9BACL</name>
<evidence type="ECO:0000256" key="11">
    <source>
        <dbReference type="ARBA" id="ARBA00049375"/>
    </source>
</evidence>
<evidence type="ECO:0000256" key="2">
    <source>
        <dbReference type="ARBA" id="ARBA00007370"/>
    </source>
</evidence>
<dbReference type="PIRSF" id="PIRSF000676">
    <property type="entry name" value="Homoser_kin"/>
    <property type="match status" value="1"/>
</dbReference>
<dbReference type="GO" id="GO:0005524">
    <property type="term" value="F:ATP binding"/>
    <property type="evidence" value="ECO:0007669"/>
    <property type="project" value="UniProtKB-UniRule"/>
</dbReference>
<keyword evidence="10 13" id="KW-0067">ATP-binding</keyword>
<evidence type="ECO:0000256" key="6">
    <source>
        <dbReference type="ARBA" id="ARBA00022679"/>
    </source>
</evidence>
<dbReference type="InterPro" id="IPR020568">
    <property type="entry name" value="Ribosomal_Su5_D2-typ_SF"/>
</dbReference>
<dbReference type="PANTHER" id="PTHR20861:SF1">
    <property type="entry name" value="HOMOSERINE KINASE"/>
    <property type="match status" value="1"/>
</dbReference>
<dbReference type="Gene3D" id="3.30.230.10">
    <property type="match status" value="1"/>
</dbReference>
<dbReference type="HAMAP" id="MF_00384">
    <property type="entry name" value="Homoser_kinase"/>
    <property type="match status" value="1"/>
</dbReference>
<comment type="catalytic activity">
    <reaction evidence="11 13">
        <text>L-homoserine + ATP = O-phospho-L-homoserine + ADP + H(+)</text>
        <dbReference type="Rhea" id="RHEA:13985"/>
        <dbReference type="ChEBI" id="CHEBI:15378"/>
        <dbReference type="ChEBI" id="CHEBI:30616"/>
        <dbReference type="ChEBI" id="CHEBI:57476"/>
        <dbReference type="ChEBI" id="CHEBI:57590"/>
        <dbReference type="ChEBI" id="CHEBI:456216"/>
        <dbReference type="EC" id="2.7.1.39"/>
    </reaction>
</comment>
<dbReference type="InterPro" id="IPR013750">
    <property type="entry name" value="GHMP_kinase_C_dom"/>
</dbReference>
<dbReference type="EMBL" id="JACEIP010000001">
    <property type="protein sequence ID" value="MBA4541375.1"/>
    <property type="molecule type" value="Genomic_DNA"/>
</dbReference>
<dbReference type="Gene3D" id="3.30.70.890">
    <property type="entry name" value="GHMP kinase, C-terminal domain"/>
    <property type="match status" value="1"/>
</dbReference>
<dbReference type="SUPFAM" id="SSF54211">
    <property type="entry name" value="Ribosomal protein S5 domain 2-like"/>
    <property type="match status" value="1"/>
</dbReference>
<evidence type="ECO:0000256" key="9">
    <source>
        <dbReference type="ARBA" id="ARBA00022777"/>
    </source>
</evidence>
<evidence type="ECO:0000256" key="5">
    <source>
        <dbReference type="ARBA" id="ARBA00022605"/>
    </source>
</evidence>
<comment type="similarity">
    <text evidence="2 13">Belongs to the GHMP kinase family. Homoserine kinase subfamily.</text>
</comment>
<dbReference type="EC" id="2.7.1.39" evidence="3 13"/>
<keyword evidence="6 13" id="KW-0808">Transferase</keyword>
<keyword evidence="17" id="KW-1185">Reference proteome</keyword>
<dbReference type="UniPathway" id="UPA00050">
    <property type="reaction ID" value="UER00064"/>
</dbReference>
<comment type="function">
    <text evidence="12 13">Catalyzes the ATP-dependent phosphorylation of L-homoserine to L-homoserine phosphate.</text>
</comment>
<evidence type="ECO:0000256" key="1">
    <source>
        <dbReference type="ARBA" id="ARBA00005015"/>
    </source>
</evidence>
<evidence type="ECO:0000259" key="15">
    <source>
        <dbReference type="Pfam" id="PF08544"/>
    </source>
</evidence>
<evidence type="ECO:0000256" key="13">
    <source>
        <dbReference type="HAMAP-Rule" id="MF_00384"/>
    </source>
</evidence>
<evidence type="ECO:0000313" key="17">
    <source>
        <dbReference type="Proteomes" id="UP000530514"/>
    </source>
</evidence>